<dbReference type="RefSeq" id="WP_310302757.1">
    <property type="nucleotide sequence ID" value="NZ_BAAAPS010000013.1"/>
</dbReference>
<dbReference type="Proteomes" id="UP001183648">
    <property type="component" value="Unassembled WGS sequence"/>
</dbReference>
<feature type="compositionally biased region" description="Acidic residues" evidence="8">
    <location>
        <begin position="1"/>
        <end position="13"/>
    </location>
</feature>
<evidence type="ECO:0000256" key="4">
    <source>
        <dbReference type="ARBA" id="ARBA00022475"/>
    </source>
</evidence>
<evidence type="ECO:0000313" key="11">
    <source>
        <dbReference type="Proteomes" id="UP001183648"/>
    </source>
</evidence>
<name>A0ABU2BX59_9ACTN</name>
<accession>A0ABU2BX59</accession>
<comment type="subcellular location">
    <subcellularLocation>
        <location evidence="1">Cell membrane</location>
        <topology evidence="1">Multi-pass membrane protein</topology>
    </subcellularLocation>
</comment>
<reference evidence="10 11" key="1">
    <citation type="submission" date="2023-07" db="EMBL/GenBank/DDBJ databases">
        <title>Sequencing the genomes of 1000 actinobacteria strains.</title>
        <authorList>
            <person name="Klenk H.-P."/>
        </authorList>
    </citation>
    <scope>NUCLEOTIDE SEQUENCE [LARGE SCALE GENOMIC DNA]</scope>
    <source>
        <strain evidence="10 11">DSM 19426</strain>
    </source>
</reference>
<comment type="caution">
    <text evidence="10">The sequence shown here is derived from an EMBL/GenBank/DDBJ whole genome shotgun (WGS) entry which is preliminary data.</text>
</comment>
<gene>
    <name evidence="10" type="ORF">J2S63_002534</name>
</gene>
<feature type="transmembrane region" description="Helical" evidence="9">
    <location>
        <begin position="143"/>
        <end position="164"/>
    </location>
</feature>
<evidence type="ECO:0000256" key="9">
    <source>
        <dbReference type="SAM" id="Phobius"/>
    </source>
</evidence>
<dbReference type="PANTHER" id="PTHR21716:SF53">
    <property type="entry name" value="PERMEASE PERM-RELATED"/>
    <property type="match status" value="1"/>
</dbReference>
<dbReference type="Pfam" id="PF01594">
    <property type="entry name" value="AI-2E_transport"/>
    <property type="match status" value="1"/>
</dbReference>
<dbReference type="PANTHER" id="PTHR21716">
    <property type="entry name" value="TRANSMEMBRANE PROTEIN"/>
    <property type="match status" value="1"/>
</dbReference>
<keyword evidence="3" id="KW-0813">Transport</keyword>
<evidence type="ECO:0000256" key="2">
    <source>
        <dbReference type="ARBA" id="ARBA00009773"/>
    </source>
</evidence>
<evidence type="ECO:0000313" key="10">
    <source>
        <dbReference type="EMBL" id="MDR7362981.1"/>
    </source>
</evidence>
<feature type="compositionally biased region" description="Acidic residues" evidence="8">
    <location>
        <begin position="434"/>
        <end position="444"/>
    </location>
</feature>
<dbReference type="EMBL" id="JAVDYG010000001">
    <property type="protein sequence ID" value="MDR7362981.1"/>
    <property type="molecule type" value="Genomic_DNA"/>
</dbReference>
<feature type="region of interest" description="Disordered" evidence="8">
    <location>
        <begin position="423"/>
        <end position="444"/>
    </location>
</feature>
<evidence type="ECO:0000256" key="6">
    <source>
        <dbReference type="ARBA" id="ARBA00022989"/>
    </source>
</evidence>
<keyword evidence="11" id="KW-1185">Reference proteome</keyword>
<evidence type="ECO:0000256" key="8">
    <source>
        <dbReference type="SAM" id="MobiDB-lite"/>
    </source>
</evidence>
<feature type="transmembrane region" description="Helical" evidence="9">
    <location>
        <begin position="91"/>
        <end position="109"/>
    </location>
</feature>
<comment type="similarity">
    <text evidence="2">Belongs to the autoinducer-2 exporter (AI-2E) (TC 2.A.86) family.</text>
</comment>
<feature type="region of interest" description="Disordered" evidence="8">
    <location>
        <begin position="1"/>
        <end position="36"/>
    </location>
</feature>
<feature type="transmembrane region" description="Helical" evidence="9">
    <location>
        <begin position="116"/>
        <end position="137"/>
    </location>
</feature>
<keyword evidence="6 9" id="KW-1133">Transmembrane helix</keyword>
<evidence type="ECO:0000256" key="5">
    <source>
        <dbReference type="ARBA" id="ARBA00022692"/>
    </source>
</evidence>
<keyword evidence="5 9" id="KW-0812">Transmembrane</keyword>
<keyword evidence="4" id="KW-1003">Cell membrane</keyword>
<feature type="transmembrane region" description="Helical" evidence="9">
    <location>
        <begin position="227"/>
        <end position="249"/>
    </location>
</feature>
<feature type="transmembrane region" description="Helical" evidence="9">
    <location>
        <begin position="314"/>
        <end position="342"/>
    </location>
</feature>
<feature type="transmembrane region" description="Helical" evidence="9">
    <location>
        <begin position="348"/>
        <end position="372"/>
    </location>
</feature>
<keyword evidence="7 9" id="KW-0472">Membrane</keyword>
<evidence type="ECO:0000256" key="7">
    <source>
        <dbReference type="ARBA" id="ARBA00023136"/>
    </source>
</evidence>
<proteinExistence type="inferred from homology"/>
<dbReference type="InterPro" id="IPR002549">
    <property type="entry name" value="AI-2E-like"/>
</dbReference>
<feature type="transmembrane region" description="Helical" evidence="9">
    <location>
        <begin position="384"/>
        <end position="408"/>
    </location>
</feature>
<protein>
    <submittedName>
        <fullName evidence="10">PurR-regulated permease PerM</fullName>
    </submittedName>
</protein>
<sequence>MTGSEDEPQDGEGVEGPPEQRSRRRGRRGAGEESAHDRLVRAQAWAAHLAEQRARHRAELAQVQLRPVVTGGASNFTRAQVPYGVDLAAAWSWRLLVIIGAAGVLLWMVGHVTLVLVPVFAALFVAALAAPVVAVMARVLPRGLSTLLVVVTLVGAVVLMLVFATQQVVQGANDLADQVVTALDQIRTWLQDGPLHATDKQIDDSIKSMQDLVLSSNKQLAGRVQEVGTAISHVVAAFFIALFSTYFFLADGDRIWLWVVRLFPRAARGRADASGRVAWLSLTQYVRATVLVAATDAIGIMIVAAVLKVPFVMAIGVLVFLGSFVPLVGSTVSGSVAVLVALVDQGPFVALLMTAGVIGVQQLEAHVLQPFLLGRMVAVHPLGVILAVACGIVVAGILGALLAVPLVACANAVVTYLAAEPPPPSVTAGSLVSTEDEVAEDPGR</sequence>
<evidence type="ECO:0000256" key="1">
    <source>
        <dbReference type="ARBA" id="ARBA00004651"/>
    </source>
</evidence>
<organism evidence="10 11">
    <name type="scientific">Nocardioides marmoribigeumensis</name>
    <dbReference type="NCBI Taxonomy" id="433649"/>
    <lineage>
        <taxon>Bacteria</taxon>
        <taxon>Bacillati</taxon>
        <taxon>Actinomycetota</taxon>
        <taxon>Actinomycetes</taxon>
        <taxon>Propionibacteriales</taxon>
        <taxon>Nocardioidaceae</taxon>
        <taxon>Nocardioides</taxon>
    </lineage>
</organism>
<feature type="transmembrane region" description="Helical" evidence="9">
    <location>
        <begin position="285"/>
        <end position="307"/>
    </location>
</feature>
<evidence type="ECO:0000256" key="3">
    <source>
        <dbReference type="ARBA" id="ARBA00022448"/>
    </source>
</evidence>